<evidence type="ECO:0000256" key="3">
    <source>
        <dbReference type="ARBA" id="ARBA00004496"/>
    </source>
</evidence>
<evidence type="ECO:0000256" key="5">
    <source>
        <dbReference type="ARBA" id="ARBA00023136"/>
    </source>
</evidence>
<dbReference type="AlphaFoldDB" id="A0A9W8DSY8"/>
<dbReference type="Pfam" id="PF07534">
    <property type="entry name" value="TLD"/>
    <property type="match status" value="1"/>
</dbReference>
<dbReference type="GO" id="GO:0005737">
    <property type="term" value="C:cytoplasm"/>
    <property type="evidence" value="ECO:0007669"/>
    <property type="project" value="UniProtKB-SubCell"/>
</dbReference>
<comment type="subcellular location">
    <subcellularLocation>
        <location evidence="3">Cytoplasm</location>
    </subcellularLocation>
    <subcellularLocation>
        <location evidence="2">Lysosome</location>
    </subcellularLocation>
    <subcellularLocation>
        <location evidence="1">Membrane</location>
    </subcellularLocation>
</comment>
<dbReference type="SMART" id="SM00584">
    <property type="entry name" value="TLDc"/>
    <property type="match status" value="1"/>
</dbReference>
<comment type="caution">
    <text evidence="12">The sequence shown here is derived from an EMBL/GenBank/DDBJ whole genome shotgun (WGS) entry which is preliminary data.</text>
</comment>
<evidence type="ECO:0000256" key="9">
    <source>
        <dbReference type="ARBA" id="ARBA00042134"/>
    </source>
</evidence>
<dbReference type="GO" id="GO:0016020">
    <property type="term" value="C:membrane"/>
    <property type="evidence" value="ECO:0007669"/>
    <property type="project" value="UniProtKB-SubCell"/>
</dbReference>
<dbReference type="PROSITE" id="PS51886">
    <property type="entry name" value="TLDC"/>
    <property type="match status" value="1"/>
</dbReference>
<proteinExistence type="predicted"/>
<dbReference type="PANTHER" id="PTHR23354:SF131">
    <property type="entry name" value="MTOR-ASSOCIATED PROTEIN MEAK7"/>
    <property type="match status" value="1"/>
</dbReference>
<evidence type="ECO:0000256" key="1">
    <source>
        <dbReference type="ARBA" id="ARBA00004370"/>
    </source>
</evidence>
<accession>A0A9W8DSY8</accession>
<organism evidence="12 13">
    <name type="scientific">Mycoemilia scoparia</name>
    <dbReference type="NCBI Taxonomy" id="417184"/>
    <lineage>
        <taxon>Eukaryota</taxon>
        <taxon>Fungi</taxon>
        <taxon>Fungi incertae sedis</taxon>
        <taxon>Zoopagomycota</taxon>
        <taxon>Kickxellomycotina</taxon>
        <taxon>Kickxellomycetes</taxon>
        <taxon>Kickxellales</taxon>
        <taxon>Kickxellaceae</taxon>
        <taxon>Mycoemilia</taxon>
    </lineage>
</organism>
<dbReference type="GO" id="GO:0005634">
    <property type="term" value="C:nucleus"/>
    <property type="evidence" value="ECO:0007669"/>
    <property type="project" value="TreeGrafter"/>
</dbReference>
<protein>
    <recommendedName>
        <fullName evidence="7">MTOR-associated protein MEAK7</fullName>
    </recommendedName>
    <alternativeName>
        <fullName evidence="9">TBC/LysM-associated domain-containing protein 1</fullName>
    </alternativeName>
    <alternativeName>
        <fullName evidence="8">TLD domain-containing protein 1</fullName>
    </alternativeName>
</protein>
<dbReference type="EMBL" id="JANBPU010000083">
    <property type="protein sequence ID" value="KAJ1917034.1"/>
    <property type="molecule type" value="Genomic_DNA"/>
</dbReference>
<dbReference type="Proteomes" id="UP001150538">
    <property type="component" value="Unassembled WGS sequence"/>
</dbReference>
<sequence>MGNAIAKVSNSENIDGFTLKERGELIELYNRHFKDDQPLEKDSGAKCKTLLDLFLRVQRCHRHHKDGEPVTEQSFIRTAYILSNRLHPEHAHHVHELITPKGEPKVTLKESLKLIVDAAMEAWIAPASRASYASLVTKAPGRPNYTDTLVDHIMLHGRVSDSENLGHWIKQATRTDKNHISYEEFHEWYKRNSVLHELLELALDRIFFMNIISLDGLYISDGVTTAGGSTSAGRGSGTAINSLENKEGAHKSLQSGVSGSAANAKKGTSIQSNKESSPGEFDSQISRDRKNDEIRRLRNRNRCIPHIIPTTSLSARPSEVLDLPSVWFVARSLPSDSRQTWMCLYSTERDGRSWNAFQAAIEYQGAILLVIKEKQQPGSPGARVFGAYLDSDVIKSPKWSGTSSEFLVVLQSWFEITNKDSKECGYDPCQMVIYKTTGVNDHYQYFNYGTKTLPNGLGAGGQTEYFSLWLSSDFTTGHSYPGATYGSETLSTKFEFEVDVLEAWLVRPTTKEYDREPNQSILDTNPDAAALLEMSNRKMYSKDVREPEFDTRDDEQKPRK</sequence>
<evidence type="ECO:0000259" key="11">
    <source>
        <dbReference type="PROSITE" id="PS51886"/>
    </source>
</evidence>
<reference evidence="12" key="1">
    <citation type="submission" date="2022-07" db="EMBL/GenBank/DDBJ databases">
        <title>Phylogenomic reconstructions and comparative analyses of Kickxellomycotina fungi.</title>
        <authorList>
            <person name="Reynolds N.K."/>
            <person name="Stajich J.E."/>
            <person name="Barry K."/>
            <person name="Grigoriev I.V."/>
            <person name="Crous P."/>
            <person name="Smith M.E."/>
        </authorList>
    </citation>
    <scope>NUCLEOTIDE SEQUENCE</scope>
    <source>
        <strain evidence="12">NBRC 100468</strain>
    </source>
</reference>
<feature type="region of interest" description="Disordered" evidence="10">
    <location>
        <begin position="536"/>
        <end position="560"/>
    </location>
</feature>
<keyword evidence="4" id="KW-0963">Cytoplasm</keyword>
<keyword evidence="6" id="KW-0458">Lysosome</keyword>
<evidence type="ECO:0000313" key="12">
    <source>
        <dbReference type="EMBL" id="KAJ1917034.1"/>
    </source>
</evidence>
<evidence type="ECO:0000313" key="13">
    <source>
        <dbReference type="Proteomes" id="UP001150538"/>
    </source>
</evidence>
<evidence type="ECO:0000256" key="8">
    <source>
        <dbReference type="ARBA" id="ARBA00041780"/>
    </source>
</evidence>
<dbReference type="PANTHER" id="PTHR23354">
    <property type="entry name" value="NUCLEOLAR PROTEIN 7/ESTROGEN RECEPTOR COACTIVATOR-RELATED"/>
    <property type="match status" value="1"/>
</dbReference>
<evidence type="ECO:0000256" key="10">
    <source>
        <dbReference type="SAM" id="MobiDB-lite"/>
    </source>
</evidence>
<feature type="region of interest" description="Disordered" evidence="10">
    <location>
        <begin position="248"/>
        <end position="291"/>
    </location>
</feature>
<evidence type="ECO:0000256" key="7">
    <source>
        <dbReference type="ARBA" id="ARBA00039594"/>
    </source>
</evidence>
<evidence type="ECO:0000256" key="6">
    <source>
        <dbReference type="ARBA" id="ARBA00023228"/>
    </source>
</evidence>
<keyword evidence="5" id="KW-0472">Membrane</keyword>
<gene>
    <name evidence="12" type="ORF">H4219_003443</name>
</gene>
<feature type="compositionally biased region" description="Polar residues" evidence="10">
    <location>
        <begin position="252"/>
        <end position="276"/>
    </location>
</feature>
<dbReference type="OrthoDB" id="26679at2759"/>
<dbReference type="InterPro" id="IPR006571">
    <property type="entry name" value="TLDc_dom"/>
</dbReference>
<keyword evidence="13" id="KW-1185">Reference proteome</keyword>
<feature type="compositionally biased region" description="Basic and acidic residues" evidence="10">
    <location>
        <begin position="540"/>
        <end position="560"/>
    </location>
</feature>
<name>A0A9W8DSY8_9FUNG</name>
<dbReference type="GO" id="GO:0006979">
    <property type="term" value="P:response to oxidative stress"/>
    <property type="evidence" value="ECO:0007669"/>
    <property type="project" value="TreeGrafter"/>
</dbReference>
<feature type="domain" description="TLDc" evidence="11">
    <location>
        <begin position="319"/>
        <end position="507"/>
    </location>
</feature>
<evidence type="ECO:0000256" key="2">
    <source>
        <dbReference type="ARBA" id="ARBA00004371"/>
    </source>
</evidence>
<evidence type="ECO:0000256" key="4">
    <source>
        <dbReference type="ARBA" id="ARBA00022490"/>
    </source>
</evidence>